<dbReference type="InterPro" id="IPR036526">
    <property type="entry name" value="C-N_Hydrolase_sf"/>
</dbReference>
<dbReference type="Gene3D" id="3.60.110.10">
    <property type="entry name" value="Carbon-nitrogen hydrolase"/>
    <property type="match status" value="1"/>
</dbReference>
<protein>
    <submittedName>
        <fullName evidence="3">Carbon-nitrogen hydrolase</fullName>
    </submittedName>
</protein>
<feature type="domain" description="CN hydrolase" evidence="2">
    <location>
        <begin position="20"/>
        <end position="274"/>
    </location>
</feature>
<dbReference type="AlphaFoldDB" id="A0A934NFP4"/>
<dbReference type="InterPro" id="IPR050345">
    <property type="entry name" value="Aliph_Amidase/BUP"/>
</dbReference>
<dbReference type="InterPro" id="IPR003010">
    <property type="entry name" value="C-N_Hydrolase"/>
</dbReference>
<dbReference type="GO" id="GO:0050126">
    <property type="term" value="F:N-carbamoylputrescine amidase activity"/>
    <property type="evidence" value="ECO:0007669"/>
    <property type="project" value="TreeGrafter"/>
</dbReference>
<evidence type="ECO:0000313" key="3">
    <source>
        <dbReference type="EMBL" id="MBJ7610208.1"/>
    </source>
</evidence>
<sequence length="309" mass="33794">MPAAQPDPTTIRPHGDRTDVVVALAQVAPRLGDVPANLERHLELIAQAAEGGATLVVFPELSLTGYFLKDLVPEVALRARSDELTRLAASCTDVDVVVGCVLESDDARFYNAALYLSGGRIHHVHRKVYLPTYGLFDEARYMAPGDRFRSFAAPLTGATPPRPWQAGILVCEDMWHPTAAGLLAREGVELFICPSSSPGRGVVTGNALGTARSYDAMTRTYAQLHTAYLLYCNRVGFEDGVNFWGGSRVVGPDGRLLEEPAGNQECLVTHRIDLAAVRRARIANPLLRDERHDINDAETDRLRSRRALN</sequence>
<dbReference type="PROSITE" id="PS50263">
    <property type="entry name" value="CN_HYDROLASE"/>
    <property type="match status" value="1"/>
</dbReference>
<dbReference type="PANTHER" id="PTHR43674:SF2">
    <property type="entry name" value="BETA-UREIDOPROPIONASE"/>
    <property type="match status" value="1"/>
</dbReference>
<reference evidence="3 4" key="1">
    <citation type="submission" date="2020-10" db="EMBL/GenBank/DDBJ databases">
        <title>Ca. Dormibacterota MAGs.</title>
        <authorList>
            <person name="Montgomery K."/>
        </authorList>
    </citation>
    <scope>NUCLEOTIDE SEQUENCE [LARGE SCALE GENOMIC DNA]</scope>
    <source>
        <strain evidence="3">Mitchell_Peninsula_5</strain>
    </source>
</reference>
<evidence type="ECO:0000259" key="2">
    <source>
        <dbReference type="PROSITE" id="PS50263"/>
    </source>
</evidence>
<organism evidence="3 4">
    <name type="scientific">Candidatus Amunia macphersoniae</name>
    <dbReference type="NCBI Taxonomy" id="3127014"/>
    <lineage>
        <taxon>Bacteria</taxon>
        <taxon>Bacillati</taxon>
        <taxon>Candidatus Dormiibacterota</taxon>
        <taxon>Candidatus Dormibacteria</taxon>
        <taxon>Candidatus Aeolococcales</taxon>
        <taxon>Candidatus Aeolococcaceae</taxon>
        <taxon>Candidatus Amunia</taxon>
    </lineage>
</organism>
<name>A0A934NFP4_9BACT</name>
<gene>
    <name evidence="3" type="ORF">JF887_12375</name>
</gene>
<dbReference type="PANTHER" id="PTHR43674">
    <property type="entry name" value="NITRILASE C965.09-RELATED"/>
    <property type="match status" value="1"/>
</dbReference>
<dbReference type="Pfam" id="PF00795">
    <property type="entry name" value="CN_hydrolase"/>
    <property type="match status" value="1"/>
</dbReference>
<dbReference type="GO" id="GO:0033388">
    <property type="term" value="P:putrescine biosynthetic process from arginine"/>
    <property type="evidence" value="ECO:0007669"/>
    <property type="project" value="TreeGrafter"/>
</dbReference>
<proteinExistence type="predicted"/>
<evidence type="ECO:0000256" key="1">
    <source>
        <dbReference type="ARBA" id="ARBA00022801"/>
    </source>
</evidence>
<dbReference type="SUPFAM" id="SSF56317">
    <property type="entry name" value="Carbon-nitrogen hydrolase"/>
    <property type="match status" value="1"/>
</dbReference>
<evidence type="ECO:0000313" key="4">
    <source>
        <dbReference type="Proteomes" id="UP000614410"/>
    </source>
</evidence>
<comment type="caution">
    <text evidence="3">The sequence shown here is derived from an EMBL/GenBank/DDBJ whole genome shotgun (WGS) entry which is preliminary data.</text>
</comment>
<dbReference type="Proteomes" id="UP000614410">
    <property type="component" value="Unassembled WGS sequence"/>
</dbReference>
<keyword evidence="1 3" id="KW-0378">Hydrolase</keyword>
<dbReference type="EMBL" id="JAEKNN010000058">
    <property type="protein sequence ID" value="MBJ7610208.1"/>
    <property type="molecule type" value="Genomic_DNA"/>
</dbReference>
<accession>A0A934NFP4</accession>